<evidence type="ECO:0000256" key="7">
    <source>
        <dbReference type="ARBA" id="ARBA00022631"/>
    </source>
</evidence>
<feature type="domain" description="Transthyretin/hydroxyisourate hydrolase" evidence="10">
    <location>
        <begin position="4"/>
        <end position="110"/>
    </location>
</feature>
<accession>A0ABY4RCE5</accession>
<keyword evidence="12" id="KW-1185">Reference proteome</keyword>
<comment type="similarity">
    <text evidence="3 9">Belongs to the transthyretin family. 5-hydroxyisourate hydrolase subfamily.</text>
</comment>
<comment type="catalytic activity">
    <reaction evidence="1 9">
        <text>5-hydroxyisourate + H2O = 5-hydroxy-2-oxo-4-ureido-2,5-dihydro-1H-imidazole-5-carboxylate + H(+)</text>
        <dbReference type="Rhea" id="RHEA:23736"/>
        <dbReference type="ChEBI" id="CHEBI:15377"/>
        <dbReference type="ChEBI" id="CHEBI:15378"/>
        <dbReference type="ChEBI" id="CHEBI:18072"/>
        <dbReference type="ChEBI" id="CHEBI:58639"/>
        <dbReference type="EC" id="3.5.2.17"/>
    </reaction>
</comment>
<dbReference type="InterPro" id="IPR036817">
    <property type="entry name" value="Transthyretin/HIU_hydrolase_sf"/>
</dbReference>
<evidence type="ECO:0000256" key="8">
    <source>
        <dbReference type="ARBA" id="ARBA00022801"/>
    </source>
</evidence>
<comment type="function">
    <text evidence="2">Catalyzes the hydrolysis of 5-hydroxyisourate (HIU) to 2-oxo-4-hydroxy-4-carboxy-5-ureidoimidazoline (OHCU).</text>
</comment>
<gene>
    <name evidence="11" type="primary">uraH</name>
    <name evidence="11" type="ORF">K6958_04735</name>
</gene>
<keyword evidence="8 9" id="KW-0378">Hydrolase</keyword>
<dbReference type="NCBIfam" id="TIGR02962">
    <property type="entry name" value="hdxy_isourate"/>
    <property type="match status" value="1"/>
</dbReference>
<dbReference type="Pfam" id="PF00576">
    <property type="entry name" value="Transthyretin"/>
    <property type="match status" value="1"/>
</dbReference>
<evidence type="ECO:0000259" key="10">
    <source>
        <dbReference type="Pfam" id="PF00576"/>
    </source>
</evidence>
<protein>
    <recommendedName>
        <fullName evidence="6 9">5-hydroxyisourate hydrolase</fullName>
        <shortName evidence="9">HIU hydrolase</shortName>
        <shortName evidence="9">HIUHase</shortName>
        <ecNumber evidence="5 9">3.5.2.17</ecNumber>
    </recommendedName>
</protein>
<dbReference type="Gene3D" id="2.60.40.180">
    <property type="entry name" value="Transthyretin/hydroxyisourate hydrolase domain"/>
    <property type="match status" value="1"/>
</dbReference>
<comment type="subunit">
    <text evidence="4 9">Homotetramer.</text>
</comment>
<dbReference type="InterPro" id="IPR023416">
    <property type="entry name" value="Transthyretin/HIU_hydrolase_d"/>
</dbReference>
<dbReference type="PROSITE" id="PS00768">
    <property type="entry name" value="TRANSTHYRETIN_1"/>
    <property type="match status" value="1"/>
</dbReference>
<dbReference type="SUPFAM" id="SSF49472">
    <property type="entry name" value="Transthyretin (synonym: prealbumin)"/>
    <property type="match status" value="1"/>
</dbReference>
<dbReference type="InterPro" id="IPR014306">
    <property type="entry name" value="Hydroxyisourate_hydrolase"/>
</dbReference>
<dbReference type="EMBL" id="CP082904">
    <property type="protein sequence ID" value="UQY44993.1"/>
    <property type="molecule type" value="Genomic_DNA"/>
</dbReference>
<reference evidence="11" key="1">
    <citation type="submission" date="2021-09" db="EMBL/GenBank/DDBJ databases">
        <title>First case of bloodstream infection caused by Mixta hanseatica sp. nov., a member of the Erwiniaceae family.</title>
        <authorList>
            <person name="Both A."/>
            <person name="Huang J."/>
            <person name="Wenzel P."/>
            <person name="Aepfelbacher M."/>
            <person name="Rohde H."/>
            <person name="Christner M."/>
            <person name="Hentschke M."/>
        </authorList>
    </citation>
    <scope>NUCLEOTIDE SEQUENCE</scope>
    <source>
        <strain evidence="11">X22927</strain>
    </source>
</reference>
<dbReference type="Proteomes" id="UP001056635">
    <property type="component" value="Chromosome"/>
</dbReference>
<name>A0ABY4RCE5_9GAMM</name>
<evidence type="ECO:0000256" key="4">
    <source>
        <dbReference type="ARBA" id="ARBA00011881"/>
    </source>
</evidence>
<evidence type="ECO:0000256" key="1">
    <source>
        <dbReference type="ARBA" id="ARBA00001043"/>
    </source>
</evidence>
<keyword evidence="7 9" id="KW-0659">Purine metabolism</keyword>
<evidence type="ECO:0000313" key="11">
    <source>
        <dbReference type="EMBL" id="UQY44993.1"/>
    </source>
</evidence>
<dbReference type="PANTHER" id="PTHR10395:SF7">
    <property type="entry name" value="5-HYDROXYISOURATE HYDROLASE"/>
    <property type="match status" value="1"/>
</dbReference>
<dbReference type="EC" id="3.5.2.17" evidence="5 9"/>
<evidence type="ECO:0000256" key="5">
    <source>
        <dbReference type="ARBA" id="ARBA00012609"/>
    </source>
</evidence>
<evidence type="ECO:0000256" key="3">
    <source>
        <dbReference type="ARBA" id="ARBA00009850"/>
    </source>
</evidence>
<sequence length="111" mass="12031">MSSISTHILDTALGTPAAAVNVTLEQCSTEGWLRLTQAQTDADGRIKSLMTEPLTPGHYRLTAEIGDYFAGGGRDALYVSAQIDFVIAQAGSHYHLPFLISPWSWSTYRGS</sequence>
<organism evidence="11 12">
    <name type="scientific">Mixta hanseatica</name>
    <dbReference type="NCBI Taxonomy" id="2872648"/>
    <lineage>
        <taxon>Bacteria</taxon>
        <taxon>Pseudomonadati</taxon>
        <taxon>Pseudomonadota</taxon>
        <taxon>Gammaproteobacteria</taxon>
        <taxon>Enterobacterales</taxon>
        <taxon>Erwiniaceae</taxon>
        <taxon>Mixta</taxon>
    </lineage>
</organism>
<evidence type="ECO:0000256" key="6">
    <source>
        <dbReference type="ARBA" id="ARBA00017539"/>
    </source>
</evidence>
<dbReference type="PRINTS" id="PR00189">
    <property type="entry name" value="TRNSTHYRETIN"/>
</dbReference>
<proteinExistence type="inferred from homology"/>
<evidence type="ECO:0000256" key="2">
    <source>
        <dbReference type="ARBA" id="ARBA00002704"/>
    </source>
</evidence>
<dbReference type="InterPro" id="IPR000895">
    <property type="entry name" value="Transthyretin/HIU_hydrolase"/>
</dbReference>
<dbReference type="RefSeq" id="WP_249893575.1">
    <property type="nucleotide sequence ID" value="NZ_CP082904.1"/>
</dbReference>
<dbReference type="CDD" id="cd05822">
    <property type="entry name" value="TLP_HIUase"/>
    <property type="match status" value="1"/>
</dbReference>
<evidence type="ECO:0000256" key="9">
    <source>
        <dbReference type="RuleBase" id="RU361270"/>
    </source>
</evidence>
<dbReference type="InterPro" id="IPR023418">
    <property type="entry name" value="Thyroxine_BS"/>
</dbReference>
<dbReference type="GO" id="GO:0033971">
    <property type="term" value="F:hydroxyisourate hydrolase activity"/>
    <property type="evidence" value="ECO:0007669"/>
    <property type="project" value="UniProtKB-EC"/>
</dbReference>
<dbReference type="PANTHER" id="PTHR10395">
    <property type="entry name" value="URICASE AND TRANSTHYRETIN-RELATED"/>
    <property type="match status" value="1"/>
</dbReference>
<evidence type="ECO:0000313" key="12">
    <source>
        <dbReference type="Proteomes" id="UP001056635"/>
    </source>
</evidence>